<protein>
    <submittedName>
        <fullName evidence="1">Retropepsin-like aspartic protease</fullName>
        <ecNumber evidence="1">3.4.23.-</ecNumber>
    </submittedName>
</protein>
<reference evidence="2" key="1">
    <citation type="journal article" date="2019" name="Int. J. Syst. Evol. Microbiol.">
        <title>The Global Catalogue of Microorganisms (GCM) 10K type strain sequencing project: providing services to taxonomists for standard genome sequencing and annotation.</title>
        <authorList>
            <consortium name="The Broad Institute Genomics Platform"/>
            <consortium name="The Broad Institute Genome Sequencing Center for Infectious Disease"/>
            <person name="Wu L."/>
            <person name="Ma J."/>
        </authorList>
    </citation>
    <scope>NUCLEOTIDE SEQUENCE [LARGE SCALE GENOMIC DNA]</scope>
    <source>
        <strain evidence="2">CCUG 49571</strain>
    </source>
</reference>
<dbReference type="SUPFAM" id="SSF50630">
    <property type="entry name" value="Acid proteases"/>
    <property type="match status" value="1"/>
</dbReference>
<dbReference type="Gene3D" id="2.40.70.10">
    <property type="entry name" value="Acid Proteases"/>
    <property type="match status" value="1"/>
</dbReference>
<accession>A0ABV9FNE4</accession>
<dbReference type="Proteomes" id="UP001596028">
    <property type="component" value="Unassembled WGS sequence"/>
</dbReference>
<keyword evidence="1" id="KW-0378">Hydrolase</keyword>
<dbReference type="InterPro" id="IPR021109">
    <property type="entry name" value="Peptidase_aspartic_dom_sf"/>
</dbReference>
<dbReference type="EC" id="3.4.23.-" evidence="1"/>
<dbReference type="RefSeq" id="WP_378102959.1">
    <property type="nucleotide sequence ID" value="NZ_JBHSEP010000039.1"/>
</dbReference>
<sequence length="127" mass="13927">MNIDVRHGLPFIAVTVCYRGEELHLKNVLLDTGSAGTIFSADAVDTIGVKIEPGDFLNKIRGVGGVEVVYSKHFDFVKAREVSLYTFEVEIGDMNYGMEIDGILGFDFIRSAGLVIDSKELIVLAKD</sequence>
<dbReference type="GO" id="GO:0016787">
    <property type="term" value="F:hydrolase activity"/>
    <property type="evidence" value="ECO:0007669"/>
    <property type="project" value="UniProtKB-KW"/>
</dbReference>
<evidence type="ECO:0000313" key="1">
    <source>
        <dbReference type="EMBL" id="MFC4602032.1"/>
    </source>
</evidence>
<dbReference type="Pfam" id="PF13650">
    <property type="entry name" value="Asp_protease_2"/>
    <property type="match status" value="1"/>
</dbReference>
<name>A0ABV9FNE4_9BACL</name>
<organism evidence="1 2">
    <name type="scientific">Cohnella hongkongensis</name>
    <dbReference type="NCBI Taxonomy" id="178337"/>
    <lineage>
        <taxon>Bacteria</taxon>
        <taxon>Bacillati</taxon>
        <taxon>Bacillota</taxon>
        <taxon>Bacilli</taxon>
        <taxon>Bacillales</taxon>
        <taxon>Paenibacillaceae</taxon>
        <taxon>Cohnella</taxon>
    </lineage>
</organism>
<dbReference type="EMBL" id="JBHSEP010000039">
    <property type="protein sequence ID" value="MFC4602032.1"/>
    <property type="molecule type" value="Genomic_DNA"/>
</dbReference>
<gene>
    <name evidence="1" type="ORF">ACFO3S_27695</name>
</gene>
<comment type="caution">
    <text evidence="1">The sequence shown here is derived from an EMBL/GenBank/DDBJ whole genome shotgun (WGS) entry which is preliminary data.</text>
</comment>
<evidence type="ECO:0000313" key="2">
    <source>
        <dbReference type="Proteomes" id="UP001596028"/>
    </source>
</evidence>
<keyword evidence="2" id="KW-1185">Reference proteome</keyword>
<proteinExistence type="predicted"/>